<feature type="transmembrane region" description="Helical" evidence="1">
    <location>
        <begin position="68"/>
        <end position="88"/>
    </location>
</feature>
<dbReference type="Proteomes" id="UP000724672">
    <property type="component" value="Unassembled WGS sequence"/>
</dbReference>
<dbReference type="SUPFAM" id="SSF116726">
    <property type="entry name" value="TrkA C-terminal domain-like"/>
    <property type="match status" value="1"/>
</dbReference>
<feature type="domain" description="RCK C-terminal" evidence="2">
    <location>
        <begin position="140"/>
        <end position="225"/>
    </location>
</feature>
<evidence type="ECO:0000256" key="1">
    <source>
        <dbReference type="SAM" id="Phobius"/>
    </source>
</evidence>
<keyword evidence="4" id="KW-1185">Reference proteome</keyword>
<evidence type="ECO:0000259" key="2">
    <source>
        <dbReference type="PROSITE" id="PS51202"/>
    </source>
</evidence>
<evidence type="ECO:0000313" key="4">
    <source>
        <dbReference type="Proteomes" id="UP000724672"/>
    </source>
</evidence>
<accession>A0A942UVP7</accession>
<comment type="caution">
    <text evidence="3">The sequence shown here is derived from an EMBL/GenBank/DDBJ whole genome shotgun (WGS) entry which is preliminary data.</text>
</comment>
<dbReference type="RefSeq" id="WP_203365689.1">
    <property type="nucleotide sequence ID" value="NZ_WSFT01000021.1"/>
</dbReference>
<sequence length="230" mass="26022">MGGIIGGVLILAILISVVEILSVALKMTGLDIEKARFQVISIITSTGFTTRESELIAQHKGRRQIAQILMLVSYVGEAAVIGLVLYILQNDNSITLVAIAILLLVTAILIFIRKKWIGRRLEVFIEKQLGKRMKRNKKYKTVDEVLKLNDEYGVVEFVIEEDTKLLNKNLKNSGLSERHIQVLNVDRASYIIHFPTIDFIFRAGDKVIVYGNLDNINRLILNQYKSEQNI</sequence>
<protein>
    <submittedName>
        <fullName evidence="3">TrkA C-terminal domain-containing protein</fullName>
    </submittedName>
</protein>
<dbReference type="GO" id="GO:0006813">
    <property type="term" value="P:potassium ion transport"/>
    <property type="evidence" value="ECO:0007669"/>
    <property type="project" value="InterPro"/>
</dbReference>
<reference evidence="3" key="1">
    <citation type="submission" date="2019-12" db="EMBL/GenBank/DDBJ databases">
        <title>Clostridiaceae gen. nov. sp. nov., isolated from sediment in Xinjiang, China.</title>
        <authorList>
            <person name="Zhang R."/>
        </authorList>
    </citation>
    <scope>NUCLEOTIDE SEQUENCE</scope>
    <source>
        <strain evidence="3">D2Q-11</strain>
    </source>
</reference>
<dbReference type="InterPro" id="IPR006037">
    <property type="entry name" value="RCK_C"/>
</dbReference>
<dbReference type="Gene3D" id="3.30.70.1450">
    <property type="entry name" value="Regulator of K+ conductance, C-terminal domain"/>
    <property type="match status" value="1"/>
</dbReference>
<evidence type="ECO:0000313" key="3">
    <source>
        <dbReference type="EMBL" id="MBS4537761.1"/>
    </source>
</evidence>
<dbReference type="PROSITE" id="PS51202">
    <property type="entry name" value="RCK_C"/>
    <property type="match status" value="1"/>
</dbReference>
<keyword evidence="1" id="KW-0812">Transmembrane</keyword>
<dbReference type="EMBL" id="WSFT01000021">
    <property type="protein sequence ID" value="MBS4537761.1"/>
    <property type="molecule type" value="Genomic_DNA"/>
</dbReference>
<name>A0A942UVP7_9FIRM</name>
<feature type="transmembrane region" description="Helical" evidence="1">
    <location>
        <begin position="6"/>
        <end position="25"/>
    </location>
</feature>
<keyword evidence="1" id="KW-1133">Transmembrane helix</keyword>
<dbReference type="AlphaFoldDB" id="A0A942UVP7"/>
<feature type="transmembrane region" description="Helical" evidence="1">
    <location>
        <begin position="94"/>
        <end position="112"/>
    </location>
</feature>
<dbReference type="InterPro" id="IPR036721">
    <property type="entry name" value="RCK_C_sf"/>
</dbReference>
<dbReference type="Pfam" id="PF02080">
    <property type="entry name" value="TrkA_C"/>
    <property type="match status" value="1"/>
</dbReference>
<organism evidence="3 4">
    <name type="scientific">Anaeromonas frigoriresistens</name>
    <dbReference type="NCBI Taxonomy" id="2683708"/>
    <lineage>
        <taxon>Bacteria</taxon>
        <taxon>Bacillati</taxon>
        <taxon>Bacillota</taxon>
        <taxon>Tissierellia</taxon>
        <taxon>Tissierellales</taxon>
        <taxon>Thermohalobacteraceae</taxon>
        <taxon>Anaeromonas</taxon>
    </lineage>
</organism>
<proteinExistence type="predicted"/>
<gene>
    <name evidence="3" type="ORF">GOQ27_04770</name>
</gene>
<dbReference type="GO" id="GO:0008324">
    <property type="term" value="F:monoatomic cation transmembrane transporter activity"/>
    <property type="evidence" value="ECO:0007669"/>
    <property type="project" value="InterPro"/>
</dbReference>
<keyword evidence="1" id="KW-0472">Membrane</keyword>